<evidence type="ECO:0000256" key="2">
    <source>
        <dbReference type="SAM" id="SignalP"/>
    </source>
</evidence>
<dbReference type="EMBL" id="PUEJ01000002">
    <property type="protein sequence ID" value="PRH88410.1"/>
    <property type="molecule type" value="Genomic_DNA"/>
</dbReference>
<dbReference type="InterPro" id="IPR010333">
    <property type="entry name" value="VirJ"/>
</dbReference>
<name>A0A2S9QGI7_9HYPH</name>
<keyword evidence="2" id="KW-0732">Signal</keyword>
<accession>A0A2S9QGI7</accession>
<organism evidence="4 5">
    <name type="scientific">Labrys okinawensis</name>
    <dbReference type="NCBI Taxonomy" id="346911"/>
    <lineage>
        <taxon>Bacteria</taxon>
        <taxon>Pseudomonadati</taxon>
        <taxon>Pseudomonadota</taxon>
        <taxon>Alphaproteobacteria</taxon>
        <taxon>Hyphomicrobiales</taxon>
        <taxon>Xanthobacteraceae</taxon>
        <taxon>Labrys</taxon>
    </lineage>
</organism>
<evidence type="ECO:0000256" key="1">
    <source>
        <dbReference type="SAM" id="MobiDB-lite"/>
    </source>
</evidence>
<keyword evidence="5" id="KW-1185">Reference proteome</keyword>
<dbReference type="SUPFAM" id="SSF53474">
    <property type="entry name" value="alpha/beta-Hydrolases"/>
    <property type="match status" value="1"/>
</dbReference>
<gene>
    <name evidence="4" type="ORF">C5L14_03980</name>
</gene>
<sequence length="257" mass="27836">MHRRSGWRTAVMRLASGLMLLALGQPAPARSSLAGDRLADLPLEISAAPSEQGKLVLFLSGDTGWGGLERSLARRLARAGIGVVGLDARRYFFVKRSPAELARDIERILAVYRRRWHAGRIVLAGYSFGADALPFAWPLLSARTRRETGLIALVGLLPEANFRISLLEMLDLPAADDTPVAPMLLQLPVRRVVCLYGREEHSACTLPELAGAERIARPGGHDRDGDAGAVAQAILRRLAVSPPARPPPYRAAENPHG</sequence>
<reference evidence="4 5" key="1">
    <citation type="submission" date="2018-02" db="EMBL/GenBank/DDBJ databases">
        <title>Whole genome sequencing of endophytic bacterium.</title>
        <authorList>
            <person name="Eedara R."/>
            <person name="Podile A.R."/>
        </authorList>
    </citation>
    <scope>NUCLEOTIDE SEQUENCE [LARGE SCALE GENOMIC DNA]</scope>
    <source>
        <strain evidence="4 5">RP1T</strain>
    </source>
</reference>
<dbReference type="AlphaFoldDB" id="A0A2S9QGI7"/>
<evidence type="ECO:0000313" key="4">
    <source>
        <dbReference type="EMBL" id="PRH88410.1"/>
    </source>
</evidence>
<feature type="chain" id="PRO_5015500172" description="Bacterial virulence domain-containing protein" evidence="2">
    <location>
        <begin position="30"/>
        <end position="257"/>
    </location>
</feature>
<dbReference type="Proteomes" id="UP000237682">
    <property type="component" value="Unassembled WGS sequence"/>
</dbReference>
<protein>
    <recommendedName>
        <fullName evidence="3">Bacterial virulence domain-containing protein</fullName>
    </recommendedName>
</protein>
<dbReference type="InterPro" id="IPR029058">
    <property type="entry name" value="AB_hydrolase_fold"/>
</dbReference>
<evidence type="ECO:0000313" key="5">
    <source>
        <dbReference type="Proteomes" id="UP000237682"/>
    </source>
</evidence>
<feature type="signal peptide" evidence="2">
    <location>
        <begin position="1"/>
        <end position="29"/>
    </location>
</feature>
<dbReference type="OrthoDB" id="9807916at2"/>
<dbReference type="Gene3D" id="3.40.50.1820">
    <property type="entry name" value="alpha/beta hydrolase"/>
    <property type="match status" value="1"/>
</dbReference>
<dbReference type="RefSeq" id="WP_105860761.1">
    <property type="nucleotide sequence ID" value="NZ_PUEJ01000002.1"/>
</dbReference>
<comment type="caution">
    <text evidence="4">The sequence shown here is derived from an EMBL/GenBank/DDBJ whole genome shotgun (WGS) entry which is preliminary data.</text>
</comment>
<feature type="region of interest" description="Disordered" evidence="1">
    <location>
        <begin position="238"/>
        <end position="257"/>
    </location>
</feature>
<feature type="domain" description="Bacterial virulence" evidence="3">
    <location>
        <begin position="55"/>
        <end position="238"/>
    </location>
</feature>
<evidence type="ECO:0000259" key="3">
    <source>
        <dbReference type="Pfam" id="PF06057"/>
    </source>
</evidence>
<dbReference type="Pfam" id="PF06057">
    <property type="entry name" value="VirJ"/>
    <property type="match status" value="1"/>
</dbReference>
<proteinExistence type="predicted"/>